<dbReference type="AlphaFoldDB" id="A0A2P2PEE8"/>
<dbReference type="EMBL" id="GGEC01072606">
    <property type="protein sequence ID" value="MBX53090.1"/>
    <property type="molecule type" value="Transcribed_RNA"/>
</dbReference>
<protein>
    <submittedName>
        <fullName evidence="1">Uncharacterized protein</fullName>
    </submittedName>
</protein>
<organism evidence="1">
    <name type="scientific">Rhizophora mucronata</name>
    <name type="common">Asiatic mangrove</name>
    <dbReference type="NCBI Taxonomy" id="61149"/>
    <lineage>
        <taxon>Eukaryota</taxon>
        <taxon>Viridiplantae</taxon>
        <taxon>Streptophyta</taxon>
        <taxon>Embryophyta</taxon>
        <taxon>Tracheophyta</taxon>
        <taxon>Spermatophyta</taxon>
        <taxon>Magnoliopsida</taxon>
        <taxon>eudicotyledons</taxon>
        <taxon>Gunneridae</taxon>
        <taxon>Pentapetalae</taxon>
        <taxon>rosids</taxon>
        <taxon>fabids</taxon>
        <taxon>Malpighiales</taxon>
        <taxon>Rhizophoraceae</taxon>
        <taxon>Rhizophora</taxon>
    </lineage>
</organism>
<sequence length="22" mass="2714">MKFCKFSDSIPIQLRREYIQPN</sequence>
<evidence type="ECO:0000313" key="1">
    <source>
        <dbReference type="EMBL" id="MBX53090.1"/>
    </source>
</evidence>
<accession>A0A2P2PEE8</accession>
<reference evidence="1" key="1">
    <citation type="submission" date="2018-02" db="EMBL/GenBank/DDBJ databases">
        <title>Rhizophora mucronata_Transcriptome.</title>
        <authorList>
            <person name="Meera S.P."/>
            <person name="Sreeshan A."/>
            <person name="Augustine A."/>
        </authorList>
    </citation>
    <scope>NUCLEOTIDE SEQUENCE</scope>
    <source>
        <tissue evidence="1">Leaf</tissue>
    </source>
</reference>
<name>A0A2P2PEE8_RHIMU</name>
<proteinExistence type="predicted"/>